<dbReference type="EMBL" id="CM042053">
    <property type="protein sequence ID" value="KAI3714943.1"/>
    <property type="molecule type" value="Genomic_DNA"/>
</dbReference>
<name>A0ACB9AYP6_ARCLA</name>
<organism evidence="1 2">
    <name type="scientific">Arctium lappa</name>
    <name type="common">Greater burdock</name>
    <name type="synonym">Lappa major</name>
    <dbReference type="NCBI Taxonomy" id="4217"/>
    <lineage>
        <taxon>Eukaryota</taxon>
        <taxon>Viridiplantae</taxon>
        <taxon>Streptophyta</taxon>
        <taxon>Embryophyta</taxon>
        <taxon>Tracheophyta</taxon>
        <taxon>Spermatophyta</taxon>
        <taxon>Magnoliopsida</taxon>
        <taxon>eudicotyledons</taxon>
        <taxon>Gunneridae</taxon>
        <taxon>Pentapetalae</taxon>
        <taxon>asterids</taxon>
        <taxon>campanulids</taxon>
        <taxon>Asterales</taxon>
        <taxon>Asteraceae</taxon>
        <taxon>Carduoideae</taxon>
        <taxon>Cardueae</taxon>
        <taxon>Arctiinae</taxon>
        <taxon>Arctium</taxon>
    </lineage>
</organism>
<reference evidence="1 2" key="2">
    <citation type="journal article" date="2022" name="Mol. Ecol. Resour.">
        <title>The genomes of chicory, endive, great burdock and yacon provide insights into Asteraceae paleo-polyploidization history and plant inulin production.</title>
        <authorList>
            <person name="Fan W."/>
            <person name="Wang S."/>
            <person name="Wang H."/>
            <person name="Wang A."/>
            <person name="Jiang F."/>
            <person name="Liu H."/>
            <person name="Zhao H."/>
            <person name="Xu D."/>
            <person name="Zhang Y."/>
        </authorList>
    </citation>
    <scope>NUCLEOTIDE SEQUENCE [LARGE SCALE GENOMIC DNA]</scope>
    <source>
        <strain evidence="2">cv. Niubang</strain>
    </source>
</reference>
<sequence length="543" mass="62055">MSCTLWQVRSYHDEMEFRHIYDIYPTLVALKIHHRGRFTKFPGREYLRDGGLPLDSDMDVLQMLKFVPQCKVFDIYTEHWMSRINSYNLSLGNNEDGDNDIDNVNDFEKGNDIGINGVDTSMLDAFDPFWEVDGNDTGIVEGNDTSQVESNAIGKVEGNDTSHVEGNAIGKVEGNAIGKVEGNDTSQVEGKSIRKVEGNETDDDTNNAEGNETDDVDGSDGDFEEEMQNVFEDVDVDMKTFRANTDCDAEWVEKNDGATETPNMVGDVDAVDMDDIDSNTDDSDLEAERKTLLKILRKEKAAVEEDILSFYVGKVFGSKEDCISFRSKFGDLKIFGGKVDLRVEERKNSQDLLNSQVHPQELAKPISLCFNPLGIICGKLVFASSSLRIVGFLWFARSRNLQAVFCDFLTFRVLCSADWEFLSALRKVIFSGLRIPYLKHEKYYQDIAGKQNLIEHYKKTENEQIDSFNRLKEWLHLHIADLKKETSSEKYSKFFAEYIQHIKELQKEINEVLKGERVKSLENQNYELMKKISEMETYNIKRN</sequence>
<comment type="caution">
    <text evidence="1">The sequence shown here is derived from an EMBL/GenBank/DDBJ whole genome shotgun (WGS) entry which is preliminary data.</text>
</comment>
<gene>
    <name evidence="1" type="ORF">L6452_21905</name>
</gene>
<reference evidence="2" key="1">
    <citation type="journal article" date="2022" name="Mol. Ecol. Resour.">
        <title>The genomes of chicory, endive, great burdock and yacon provide insights into Asteraceae palaeo-polyploidization history and plant inulin production.</title>
        <authorList>
            <person name="Fan W."/>
            <person name="Wang S."/>
            <person name="Wang H."/>
            <person name="Wang A."/>
            <person name="Jiang F."/>
            <person name="Liu H."/>
            <person name="Zhao H."/>
            <person name="Xu D."/>
            <person name="Zhang Y."/>
        </authorList>
    </citation>
    <scope>NUCLEOTIDE SEQUENCE [LARGE SCALE GENOMIC DNA]</scope>
    <source>
        <strain evidence="2">cv. Niubang</strain>
    </source>
</reference>
<evidence type="ECO:0000313" key="2">
    <source>
        <dbReference type="Proteomes" id="UP001055879"/>
    </source>
</evidence>
<protein>
    <submittedName>
        <fullName evidence="1">Uncharacterized protein</fullName>
    </submittedName>
</protein>
<keyword evidence="2" id="KW-1185">Reference proteome</keyword>
<accession>A0ACB9AYP6</accession>
<dbReference type="Proteomes" id="UP001055879">
    <property type="component" value="Linkage Group LG07"/>
</dbReference>
<evidence type="ECO:0000313" key="1">
    <source>
        <dbReference type="EMBL" id="KAI3714943.1"/>
    </source>
</evidence>
<proteinExistence type="predicted"/>